<feature type="compositionally biased region" description="Basic and acidic residues" evidence="1">
    <location>
        <begin position="389"/>
        <end position="412"/>
    </location>
</feature>
<dbReference type="OrthoDB" id="8819525at2759"/>
<dbReference type="InterPro" id="IPR009044">
    <property type="entry name" value="ssDNA-bd_transcriptional_reg"/>
</dbReference>
<evidence type="ECO:0008006" key="6">
    <source>
        <dbReference type="Google" id="ProtNLM"/>
    </source>
</evidence>
<dbReference type="GO" id="GO:0006355">
    <property type="term" value="P:regulation of DNA-templated transcription"/>
    <property type="evidence" value="ECO:0007669"/>
    <property type="project" value="InterPro"/>
</dbReference>
<dbReference type="EMBL" id="CACVKT020002189">
    <property type="protein sequence ID" value="CAC5376470.1"/>
    <property type="molecule type" value="Genomic_DNA"/>
</dbReference>
<feature type="domain" description="PiggyBac transposable element-derived protein" evidence="3">
    <location>
        <begin position="10"/>
        <end position="94"/>
    </location>
</feature>
<dbReference type="GO" id="GO:0003677">
    <property type="term" value="F:DNA binding"/>
    <property type="evidence" value="ECO:0007669"/>
    <property type="project" value="InterPro"/>
</dbReference>
<reference evidence="4 5" key="1">
    <citation type="submission" date="2020-06" db="EMBL/GenBank/DDBJ databases">
        <authorList>
            <person name="Li R."/>
            <person name="Bekaert M."/>
        </authorList>
    </citation>
    <scope>NUCLEOTIDE SEQUENCE [LARGE SCALE GENOMIC DNA]</scope>
    <source>
        <strain evidence="5">wild</strain>
    </source>
</reference>
<evidence type="ECO:0000259" key="3">
    <source>
        <dbReference type="Pfam" id="PF13843"/>
    </source>
</evidence>
<sequence>MKDTSNNPPRGQPGHDKLCHIRPVLDTLTTTCLENYRPHKEQSIDEGMIAFKGRLSFKQYLPAKPTKFGIKVWERASPHNGYVHEFQVYTGRVAGVRVEEGLELFDQLLQDRIYCAGTVRINRRGMPEAIKGAKLKERGETLTMQKGNLVATAWKDKKIVTYLSTNSDPTQSRTVRRRKKDGTVQDVPAPAVSESYNKYMFGVDLADQKRMQYSTCRKVRKWYKYLFWFCFDLATVNALICMQESPNHRRVSRTNTETKLSQLEFRKALAQQMIGQFRGVRKRKAPPVTGNCGLAHWPFQFEKPGRCKQCLKQNRRHEVSIGCKQCNVKLCIKNDCFFKYHEELLKSDNVKKNLKEYLLKCREENLQLTQRKVNQNNLITCRSNEDEEEKRKRGLNEDGKKRKMESSKHDKGTNTIMTAQAGNKIRGLDGKEIKILEQVKKIVDDKVDNMETVIKYQDNIQKRRKCQLREEKKLHTGSDHFTVCLKHKMHNSAKQMNFTEWQSSLKRCADDLRGKMKSEKIIPLLRQKYLLTTNDEERLVKISDEREKTTELLLTLYKLDFNPLPQLKLALIKTAQSELIQYIIEDKSETKDEDLLKAYYGSCFIHLQEDTYVAAKEYRGQIYIHIRNYTKRDDQQRIPTKQGVGLTFSRWLILESKRDE</sequence>
<gene>
    <name evidence="4" type="ORF">MCOR_13112</name>
</gene>
<protein>
    <recommendedName>
        <fullName evidence="6">PiggyBac transposable element-derived protein domain-containing protein</fullName>
    </recommendedName>
</protein>
<feature type="domain" description="Transcriptional coactivator p15 (PC4) C-terminal" evidence="2">
    <location>
        <begin position="608"/>
        <end position="654"/>
    </location>
</feature>
<dbReference type="InterPro" id="IPR003173">
    <property type="entry name" value="PC4_C"/>
</dbReference>
<dbReference type="InterPro" id="IPR011029">
    <property type="entry name" value="DEATH-like_dom_sf"/>
</dbReference>
<dbReference type="Gene3D" id="1.10.533.10">
    <property type="entry name" value="Death Domain, Fas"/>
    <property type="match status" value="1"/>
</dbReference>
<evidence type="ECO:0000259" key="2">
    <source>
        <dbReference type="Pfam" id="PF02229"/>
    </source>
</evidence>
<dbReference type="Pfam" id="PF13843">
    <property type="entry name" value="DDE_Tnp_1_7"/>
    <property type="match status" value="2"/>
</dbReference>
<keyword evidence="5" id="KW-1185">Reference proteome</keyword>
<name>A0A6J8B0G0_MYTCO</name>
<organism evidence="4 5">
    <name type="scientific">Mytilus coruscus</name>
    <name type="common">Sea mussel</name>
    <dbReference type="NCBI Taxonomy" id="42192"/>
    <lineage>
        <taxon>Eukaryota</taxon>
        <taxon>Metazoa</taxon>
        <taxon>Spiralia</taxon>
        <taxon>Lophotrochozoa</taxon>
        <taxon>Mollusca</taxon>
        <taxon>Bivalvia</taxon>
        <taxon>Autobranchia</taxon>
        <taxon>Pteriomorphia</taxon>
        <taxon>Mytilida</taxon>
        <taxon>Mytiloidea</taxon>
        <taxon>Mytilidae</taxon>
        <taxon>Mytilinae</taxon>
        <taxon>Mytilus</taxon>
    </lineage>
</organism>
<accession>A0A6J8B0G0</accession>
<dbReference type="AlphaFoldDB" id="A0A6J8B0G0"/>
<dbReference type="InterPro" id="IPR029526">
    <property type="entry name" value="PGBD"/>
</dbReference>
<dbReference type="PANTHER" id="PTHR46599">
    <property type="entry name" value="PIGGYBAC TRANSPOSABLE ELEMENT-DERIVED PROTEIN 4"/>
    <property type="match status" value="1"/>
</dbReference>
<dbReference type="SUPFAM" id="SSF47986">
    <property type="entry name" value="DEATH domain"/>
    <property type="match status" value="1"/>
</dbReference>
<evidence type="ECO:0000313" key="4">
    <source>
        <dbReference type="EMBL" id="CAC5376470.1"/>
    </source>
</evidence>
<feature type="region of interest" description="Disordered" evidence="1">
    <location>
        <begin position="384"/>
        <end position="413"/>
    </location>
</feature>
<evidence type="ECO:0000313" key="5">
    <source>
        <dbReference type="Proteomes" id="UP000507470"/>
    </source>
</evidence>
<dbReference type="Proteomes" id="UP000507470">
    <property type="component" value="Unassembled WGS sequence"/>
</dbReference>
<dbReference type="SUPFAM" id="SSF54447">
    <property type="entry name" value="ssDNA-binding transcriptional regulator domain"/>
    <property type="match status" value="1"/>
</dbReference>
<feature type="domain" description="PiggyBac transposable element-derived protein" evidence="3">
    <location>
        <begin position="102"/>
        <end position="238"/>
    </location>
</feature>
<dbReference type="Pfam" id="PF02229">
    <property type="entry name" value="PC4"/>
    <property type="match status" value="1"/>
</dbReference>
<evidence type="ECO:0000256" key="1">
    <source>
        <dbReference type="SAM" id="MobiDB-lite"/>
    </source>
</evidence>
<proteinExistence type="predicted"/>
<dbReference type="PANTHER" id="PTHR46599:SF2">
    <property type="entry name" value="PIGGYBAC TRANSPOSABLE ELEMENT-DERIVED PROTEIN 4-LIKE"/>
    <property type="match status" value="1"/>
</dbReference>
<dbReference type="Gene3D" id="2.30.31.10">
    <property type="entry name" value="Transcriptional Coactivator Pc4, Chain A"/>
    <property type="match status" value="1"/>
</dbReference>